<protein>
    <submittedName>
        <fullName evidence="2">Uncharacterized protein</fullName>
    </submittedName>
</protein>
<dbReference type="EMBL" id="FOAD01000002">
    <property type="protein sequence ID" value="SEK86412.1"/>
    <property type="molecule type" value="Genomic_DNA"/>
</dbReference>
<evidence type="ECO:0000313" key="2">
    <source>
        <dbReference type="EMBL" id="SEK86412.1"/>
    </source>
</evidence>
<sequence>MTIGQIDTERRKDTIDYIKSYWALIAGVVIALLVFVDYLLGGSIFVSWFLTSGPKGQSRIPVLVSVLLFYAYILQYQTSVNQHRLMESQQEILEADYIPILEEISFTAQDKRNGIPGGYIVTKIKNIGNSLAKDIEIFCAIEIITHNHKILNKESRLSSRTIALTQHESSRRSSGIEGSVIAPDKEEELSCPVEYNCSGEPVGFATAMDRLADDDAVDKVRFGFQVRFKNSINKQGAYWTSSKEITPQKGMGFKQALNSGRDIEHEYFD</sequence>
<name>A0A1H7KI11_HALLR</name>
<reference evidence="2 3" key="1">
    <citation type="submission" date="2016-10" db="EMBL/GenBank/DDBJ databases">
        <authorList>
            <person name="de Groot N.N."/>
        </authorList>
    </citation>
    <scope>NUCLEOTIDE SEQUENCE [LARGE SCALE GENOMIC DNA]</scope>
    <source>
        <strain evidence="2 3">CDM_5</strain>
    </source>
</reference>
<keyword evidence="1" id="KW-1133">Transmembrane helix</keyword>
<evidence type="ECO:0000313" key="3">
    <source>
        <dbReference type="Proteomes" id="UP000183894"/>
    </source>
</evidence>
<feature type="transmembrane region" description="Helical" evidence="1">
    <location>
        <begin position="21"/>
        <end position="50"/>
    </location>
</feature>
<gene>
    <name evidence="2" type="ORF">SAMN04488691_10211</name>
</gene>
<keyword evidence="1" id="KW-0812">Transmembrane</keyword>
<evidence type="ECO:0000256" key="1">
    <source>
        <dbReference type="SAM" id="Phobius"/>
    </source>
</evidence>
<feature type="transmembrane region" description="Helical" evidence="1">
    <location>
        <begin position="56"/>
        <end position="74"/>
    </location>
</feature>
<proteinExistence type="predicted"/>
<accession>A0A1H7KI11</accession>
<dbReference type="RefSeq" id="WP_139198296.1">
    <property type="nucleotide sequence ID" value="NZ_FOAD01000002.1"/>
</dbReference>
<keyword evidence="1" id="KW-0472">Membrane</keyword>
<dbReference type="AlphaFoldDB" id="A0A1H7KI11"/>
<dbReference type="Proteomes" id="UP000183894">
    <property type="component" value="Unassembled WGS sequence"/>
</dbReference>
<organism evidence="2 3">
    <name type="scientific">Haloferax larsenii</name>
    <dbReference type="NCBI Taxonomy" id="302484"/>
    <lineage>
        <taxon>Archaea</taxon>
        <taxon>Methanobacteriati</taxon>
        <taxon>Methanobacteriota</taxon>
        <taxon>Stenosarchaea group</taxon>
        <taxon>Halobacteria</taxon>
        <taxon>Halobacteriales</taxon>
        <taxon>Haloferacaceae</taxon>
        <taxon>Haloferax</taxon>
    </lineage>
</organism>